<name>A0A8T2MVQ0_9TELE</name>
<dbReference type="Proteomes" id="UP000824540">
    <property type="component" value="Unassembled WGS sequence"/>
</dbReference>
<protein>
    <submittedName>
        <fullName evidence="1">Uncharacterized protein</fullName>
    </submittedName>
</protein>
<keyword evidence="2" id="KW-1185">Reference proteome</keyword>
<gene>
    <name evidence="1" type="ORF">JZ751_018465</name>
</gene>
<reference evidence="1" key="1">
    <citation type="thesis" date="2021" institute="BYU ScholarsArchive" country="Provo, UT, USA">
        <title>Applications of and Algorithms for Genome Assembly and Genomic Analyses with an Emphasis on Marine Teleosts.</title>
        <authorList>
            <person name="Pickett B.D."/>
        </authorList>
    </citation>
    <scope>NUCLEOTIDE SEQUENCE</scope>
    <source>
        <strain evidence="1">HI-2016</strain>
    </source>
</reference>
<dbReference type="EMBL" id="JAFBMS010000309">
    <property type="protein sequence ID" value="KAG9331666.1"/>
    <property type="molecule type" value="Genomic_DNA"/>
</dbReference>
<dbReference type="AlphaFoldDB" id="A0A8T2MVQ0"/>
<evidence type="ECO:0000313" key="1">
    <source>
        <dbReference type="EMBL" id="KAG9331666.1"/>
    </source>
</evidence>
<evidence type="ECO:0000313" key="2">
    <source>
        <dbReference type="Proteomes" id="UP000824540"/>
    </source>
</evidence>
<sequence length="112" mass="12135">MLGLHVLQNPPLVLQNQALDWDGAALLVHDGERQSTHGATASTLLGTPPRSRASRPLGTAYSDMENACFTDFPIISCKHEAGDSYTPPDLQSVRHTDTLRQDRQNAAQPAVC</sequence>
<organism evidence="1 2">
    <name type="scientific">Albula glossodonta</name>
    <name type="common">roundjaw bonefish</name>
    <dbReference type="NCBI Taxonomy" id="121402"/>
    <lineage>
        <taxon>Eukaryota</taxon>
        <taxon>Metazoa</taxon>
        <taxon>Chordata</taxon>
        <taxon>Craniata</taxon>
        <taxon>Vertebrata</taxon>
        <taxon>Euteleostomi</taxon>
        <taxon>Actinopterygii</taxon>
        <taxon>Neopterygii</taxon>
        <taxon>Teleostei</taxon>
        <taxon>Albuliformes</taxon>
        <taxon>Albulidae</taxon>
        <taxon>Albula</taxon>
    </lineage>
</organism>
<accession>A0A8T2MVQ0</accession>
<proteinExistence type="predicted"/>
<comment type="caution">
    <text evidence="1">The sequence shown here is derived from an EMBL/GenBank/DDBJ whole genome shotgun (WGS) entry which is preliminary data.</text>
</comment>